<dbReference type="AlphaFoldDB" id="M5E0W8"/>
<dbReference type="STRING" id="1293054.HSACCH_01288"/>
<dbReference type="RefSeq" id="WP_005488724.1">
    <property type="nucleotide sequence ID" value="NZ_CAUI01000015.1"/>
</dbReference>
<gene>
    <name evidence="1" type="ORF">HSACCH_01288</name>
</gene>
<proteinExistence type="predicted"/>
<reference evidence="2" key="1">
    <citation type="journal article" date="2013" name="Genome Announc.">
        <title>Genome Sequence of Halanaerobium saccharolyticum subsp. saccharolyticum Strain DSM 6643T, a Halophilic Hydrogen-Producing Bacterium.</title>
        <authorList>
            <person name="Kivisto A."/>
            <person name="Larjo A."/>
            <person name="Ciranna A."/>
            <person name="Santala V."/>
            <person name="Roos C."/>
            <person name="Karp M."/>
        </authorList>
    </citation>
    <scope>NUCLEOTIDE SEQUENCE [LARGE SCALE GENOMIC DNA]</scope>
    <source>
        <strain evidence="2">DSM 6643</strain>
    </source>
</reference>
<protein>
    <recommendedName>
        <fullName evidence="3">Type 4 fimbrial biogenesis protein PilX N-terminal domain-containing protein</fullName>
    </recommendedName>
</protein>
<dbReference type="OrthoDB" id="2112714at2"/>
<dbReference type="Proteomes" id="UP000012063">
    <property type="component" value="Unassembled WGS sequence"/>
</dbReference>
<name>M5E0W8_9FIRM</name>
<evidence type="ECO:0008006" key="3">
    <source>
        <dbReference type="Google" id="ProtNLM"/>
    </source>
</evidence>
<organism evidence="1 2">
    <name type="scientific">Halanaerobium saccharolyticum subsp. saccharolyticum DSM 6643</name>
    <dbReference type="NCBI Taxonomy" id="1293054"/>
    <lineage>
        <taxon>Bacteria</taxon>
        <taxon>Bacillati</taxon>
        <taxon>Bacillota</taxon>
        <taxon>Clostridia</taxon>
        <taxon>Halanaerobiales</taxon>
        <taxon>Halanaerobiaceae</taxon>
        <taxon>Halanaerobium</taxon>
    </lineage>
</organism>
<dbReference type="InParanoid" id="M5E0W8"/>
<sequence>MFKKNEDGAALVLVLLLLLVGTVLVTALATTARNHINIAVHEEGMSKAFYNADSGVEFVRANIDDIVSDGIKEIDSEDLDLGSKDIKFEIDIKDDGDDYEVTSKGIYDLNSDREYIQKIKFDISFGLLGNLKNFNIKKEDNKEEEEHYKDAGGNLEDHISFNEWPSETFLSLAKMFLDQKFFNEDDFDNSGFNHVFENNDFNLSDTMDENNTIDSQNILIRNGNLIMKSGGGNKKAPEVIKNSIIVVEGEFDINTKLEIDNSVIFIKDNLSHNGASRSDDWDNTLVFIYSENSNKHDYYLDFRGTGGFYVNSDDLPNDFVYSPEPKIKNWSQL</sequence>
<comment type="caution">
    <text evidence="1">The sequence shown here is derived from an EMBL/GenBank/DDBJ whole genome shotgun (WGS) entry which is preliminary data.</text>
</comment>
<accession>M5E0W8</accession>
<evidence type="ECO:0000313" key="1">
    <source>
        <dbReference type="EMBL" id="CCU79381.1"/>
    </source>
</evidence>
<dbReference type="EMBL" id="CAUI01000015">
    <property type="protein sequence ID" value="CCU79381.1"/>
    <property type="molecule type" value="Genomic_DNA"/>
</dbReference>
<keyword evidence="2" id="KW-1185">Reference proteome</keyword>
<evidence type="ECO:0000313" key="2">
    <source>
        <dbReference type="Proteomes" id="UP000012063"/>
    </source>
</evidence>